<dbReference type="GO" id="GO:0003684">
    <property type="term" value="F:damaged DNA binding"/>
    <property type="evidence" value="ECO:0000318"/>
    <property type="project" value="GO_Central"/>
</dbReference>
<dbReference type="GO" id="GO:0006260">
    <property type="term" value="P:DNA replication"/>
    <property type="evidence" value="ECO:0000318"/>
    <property type="project" value="GO_Central"/>
</dbReference>
<dbReference type="GO" id="GO:0000724">
    <property type="term" value="P:double-strand break repair via homologous recombination"/>
    <property type="evidence" value="ECO:0000318"/>
    <property type="project" value="GO_Central"/>
</dbReference>
<reference evidence="3 4" key="1">
    <citation type="journal article" date="2011" name="Nat. Genet.">
        <title>The genome of the mesopolyploid crop species Brassica rapa.</title>
        <authorList>
            <consortium name="Brassica rapa Genome Sequencing Project Consortium"/>
            <person name="Wang X."/>
            <person name="Wang H."/>
            <person name="Wang J."/>
            <person name="Sun R."/>
            <person name="Wu J."/>
            <person name="Liu S."/>
            <person name="Bai Y."/>
            <person name="Mun J.H."/>
            <person name="Bancroft I."/>
            <person name="Cheng F."/>
            <person name="Huang S."/>
            <person name="Li X."/>
            <person name="Hua W."/>
            <person name="Wang J."/>
            <person name="Wang X."/>
            <person name="Freeling M."/>
            <person name="Pires J.C."/>
            <person name="Paterson A.H."/>
            <person name="Chalhoub B."/>
            <person name="Wang B."/>
            <person name="Hayward A."/>
            <person name="Sharpe A.G."/>
            <person name="Park B.S."/>
            <person name="Weisshaar B."/>
            <person name="Liu B."/>
            <person name="Li B."/>
            <person name="Liu B."/>
            <person name="Tong C."/>
            <person name="Song C."/>
            <person name="Duran C."/>
            <person name="Peng C."/>
            <person name="Geng C."/>
            <person name="Koh C."/>
            <person name="Lin C."/>
            <person name="Edwards D."/>
            <person name="Mu D."/>
            <person name="Shen D."/>
            <person name="Soumpourou E."/>
            <person name="Li F."/>
            <person name="Fraser F."/>
            <person name="Conant G."/>
            <person name="Lassalle G."/>
            <person name="King G.J."/>
            <person name="Bonnema G."/>
            <person name="Tang H."/>
            <person name="Wang H."/>
            <person name="Belcram H."/>
            <person name="Zhou H."/>
            <person name="Hirakawa H."/>
            <person name="Abe H."/>
            <person name="Guo H."/>
            <person name="Wang H."/>
            <person name="Jin H."/>
            <person name="Parkin I.A."/>
            <person name="Batley J."/>
            <person name="Kim J.S."/>
            <person name="Just J."/>
            <person name="Li J."/>
            <person name="Xu J."/>
            <person name="Deng J."/>
            <person name="Kim J.A."/>
            <person name="Li J."/>
            <person name="Yu J."/>
            <person name="Meng J."/>
            <person name="Wang J."/>
            <person name="Min J."/>
            <person name="Poulain J."/>
            <person name="Wang J."/>
            <person name="Hatakeyama K."/>
            <person name="Wu K."/>
            <person name="Wang L."/>
            <person name="Fang L."/>
            <person name="Trick M."/>
            <person name="Links M.G."/>
            <person name="Zhao M."/>
            <person name="Jin M."/>
            <person name="Ramchiary N."/>
            <person name="Drou N."/>
            <person name="Berkman P.J."/>
            <person name="Cai Q."/>
            <person name="Huang Q."/>
            <person name="Li R."/>
            <person name="Tabata S."/>
            <person name="Cheng S."/>
            <person name="Zhang S."/>
            <person name="Zhang S."/>
            <person name="Huang S."/>
            <person name="Sato S."/>
            <person name="Sun S."/>
            <person name="Kwon S.J."/>
            <person name="Choi S.R."/>
            <person name="Lee T.H."/>
            <person name="Fan W."/>
            <person name="Zhao X."/>
            <person name="Tan X."/>
            <person name="Xu X."/>
            <person name="Wang Y."/>
            <person name="Qiu Y."/>
            <person name="Yin Y."/>
            <person name="Li Y."/>
            <person name="Du Y."/>
            <person name="Liao Y."/>
            <person name="Lim Y."/>
            <person name="Narusaka Y."/>
            <person name="Wang Y."/>
            <person name="Wang Z."/>
            <person name="Li Z."/>
            <person name="Wang Z."/>
            <person name="Xiong Z."/>
            <person name="Zhang Z."/>
        </authorList>
    </citation>
    <scope>NUCLEOTIDE SEQUENCE [LARGE SCALE GENOMIC DNA]</scope>
    <source>
        <strain evidence="3 4">cv. Chiifu-401-42</strain>
    </source>
</reference>
<evidence type="ECO:0000313" key="4">
    <source>
        <dbReference type="Proteomes" id="UP000011750"/>
    </source>
</evidence>
<dbReference type="InParanoid" id="M4DFB5"/>
<dbReference type="Pfam" id="PF04057">
    <property type="entry name" value="Rep-A_N"/>
    <property type="match status" value="1"/>
</dbReference>
<dbReference type="CDD" id="cd04477">
    <property type="entry name" value="RPA1N"/>
    <property type="match status" value="1"/>
</dbReference>
<organism evidence="3 4">
    <name type="scientific">Brassica campestris</name>
    <name type="common">Field mustard</name>
    <dbReference type="NCBI Taxonomy" id="3711"/>
    <lineage>
        <taxon>Eukaryota</taxon>
        <taxon>Viridiplantae</taxon>
        <taxon>Streptophyta</taxon>
        <taxon>Embryophyta</taxon>
        <taxon>Tracheophyta</taxon>
        <taxon>Spermatophyta</taxon>
        <taxon>Magnoliopsida</taxon>
        <taxon>eudicotyledons</taxon>
        <taxon>Gunneridae</taxon>
        <taxon>Pentapetalae</taxon>
        <taxon>rosids</taxon>
        <taxon>malvids</taxon>
        <taxon>Brassicales</taxon>
        <taxon>Brassicaceae</taxon>
        <taxon>Brassiceae</taxon>
        <taxon>Brassica</taxon>
    </lineage>
</organism>
<feature type="region of interest" description="Disordered" evidence="1">
    <location>
        <begin position="103"/>
        <end position="165"/>
    </location>
</feature>
<feature type="compositionally biased region" description="Polar residues" evidence="1">
    <location>
        <begin position="103"/>
        <end position="112"/>
    </location>
</feature>
<dbReference type="InterPro" id="IPR007199">
    <property type="entry name" value="Rep_factor-A_N"/>
</dbReference>
<dbReference type="SUPFAM" id="SSF50249">
    <property type="entry name" value="Nucleic acid-binding proteins"/>
    <property type="match status" value="1"/>
</dbReference>
<dbReference type="eggNOG" id="KOG0851">
    <property type="taxonomic scope" value="Eukaryota"/>
</dbReference>
<accession>M4DFB5</accession>
<keyword evidence="4" id="KW-1185">Reference proteome</keyword>
<name>M4DFB5_BRACM</name>
<dbReference type="GO" id="GO:0005662">
    <property type="term" value="C:DNA replication factor A complex"/>
    <property type="evidence" value="ECO:0000318"/>
    <property type="project" value="GO_Central"/>
</dbReference>
<dbReference type="EnsemblPlants" id="Bra015187.1">
    <property type="protein sequence ID" value="Bra015187.1-P"/>
    <property type="gene ID" value="Bra015187"/>
</dbReference>
<reference evidence="3 4" key="2">
    <citation type="journal article" date="2018" name="Hortic Res">
        <title>Improved Brassica rapa reference genome by single-molecule sequencing and chromosome conformation capture technologies.</title>
        <authorList>
            <person name="Zhang L."/>
            <person name="Cai X."/>
            <person name="Wu J."/>
            <person name="Liu M."/>
            <person name="Grob S."/>
            <person name="Cheng F."/>
            <person name="Liang J."/>
            <person name="Cai C."/>
            <person name="Liu Z."/>
            <person name="Liu B."/>
            <person name="Wang F."/>
            <person name="Li S."/>
            <person name="Liu F."/>
            <person name="Li X."/>
            <person name="Cheng L."/>
            <person name="Yang W."/>
            <person name="Li M.H."/>
            <person name="Grossniklaus U."/>
            <person name="Zheng H."/>
            <person name="Wang X."/>
        </authorList>
    </citation>
    <scope>NUCLEOTIDE SEQUENCE [LARGE SCALE GENOMIC DNA]</scope>
    <source>
        <strain evidence="3 4">cv. Chiifu-401-42</strain>
    </source>
</reference>
<dbReference type="GO" id="GO:0051321">
    <property type="term" value="P:meiotic cell cycle"/>
    <property type="evidence" value="ECO:0000318"/>
    <property type="project" value="GO_Central"/>
</dbReference>
<evidence type="ECO:0000256" key="1">
    <source>
        <dbReference type="SAM" id="MobiDB-lite"/>
    </source>
</evidence>
<dbReference type="InterPro" id="IPR012340">
    <property type="entry name" value="NA-bd_OB-fold"/>
</dbReference>
<dbReference type="HOGENOM" id="CLU_1027997_0_0_1"/>
<proteinExistence type="predicted"/>
<dbReference type="GO" id="GO:0043047">
    <property type="term" value="F:single-stranded telomeric DNA binding"/>
    <property type="evidence" value="ECO:0000318"/>
    <property type="project" value="GO_Central"/>
</dbReference>
<protein>
    <recommendedName>
        <fullName evidence="2">Replication factor-A protein 1 N-terminal domain-containing protein</fullName>
    </recommendedName>
</protein>
<dbReference type="GO" id="GO:0006289">
    <property type="term" value="P:nucleotide-excision repair"/>
    <property type="evidence" value="ECO:0000318"/>
    <property type="project" value="GO_Central"/>
</dbReference>
<dbReference type="AlphaFoldDB" id="M4DFB5"/>
<dbReference type="Gramene" id="Bra015187.1">
    <property type="protein sequence ID" value="Bra015187.1-P"/>
    <property type="gene ID" value="Bra015187"/>
</dbReference>
<reference evidence="3" key="3">
    <citation type="submission" date="2023-03" db="UniProtKB">
        <authorList>
            <consortium name="EnsemblPlants"/>
        </authorList>
    </citation>
    <scope>IDENTIFICATION</scope>
    <source>
        <strain evidence="3">cv. Chiifu-401-42</strain>
    </source>
</reference>
<dbReference type="Proteomes" id="UP000011750">
    <property type="component" value="Chromosome A07"/>
</dbReference>
<feature type="compositionally biased region" description="Polar residues" evidence="1">
    <location>
        <begin position="152"/>
        <end position="164"/>
    </location>
</feature>
<dbReference type="STRING" id="51351.M4DFB5"/>
<dbReference type="GO" id="GO:0007004">
    <property type="term" value="P:telomere maintenance via telomerase"/>
    <property type="evidence" value="ECO:0000318"/>
    <property type="project" value="GO_Central"/>
</dbReference>
<sequence>MPVTLTPNAIAAINTGDVNLKPLLQVLDIRLIGKTQERYRLLISDGVSAQHAMLAVQLNDRVKSGQVEKGSIVQLIDYICSDVKGRRLTIVLNMETIVPQSETIGNPTMSAESDTEFQKPVPGPGNIHPPSRVGSVEQHSTNKAPPRGSKLETPTTAPMMTVRTTPPDAMLSKKFLREGEIPGPAASAISGMTIEAVRAAAESPVKALPNLILEALTSSLCVLPPGADMALDGFRGNGLKKVDERVWLSGVTNDIVEVQAMILRVLRSLVL</sequence>
<feature type="domain" description="Replication factor-A protein 1 N-terminal" evidence="2">
    <location>
        <begin position="5"/>
        <end position="98"/>
    </location>
</feature>
<evidence type="ECO:0000259" key="2">
    <source>
        <dbReference type="Pfam" id="PF04057"/>
    </source>
</evidence>
<evidence type="ECO:0000313" key="3">
    <source>
        <dbReference type="EnsemblPlants" id="Bra015187.1-P"/>
    </source>
</evidence>
<dbReference type="Gene3D" id="2.40.50.140">
    <property type="entry name" value="Nucleic acid-binding proteins"/>
    <property type="match status" value="1"/>
</dbReference>
<dbReference type="FunFam" id="2.40.50.140:FF:000117">
    <property type="entry name" value="Replication protein A subunit"/>
    <property type="match status" value="1"/>
</dbReference>